<gene>
    <name evidence="11" type="primary">carS</name>
    <name evidence="13" type="ORF">ENU08_01810</name>
    <name evidence="12" type="ORF">ENU41_03030</name>
</gene>
<evidence type="ECO:0000256" key="6">
    <source>
        <dbReference type="ARBA" id="ARBA00022989"/>
    </source>
</evidence>
<feature type="transmembrane region" description="Helical" evidence="11">
    <location>
        <begin position="62"/>
        <end position="80"/>
    </location>
</feature>
<evidence type="ECO:0000256" key="9">
    <source>
        <dbReference type="ARBA" id="ARBA00023209"/>
    </source>
</evidence>
<comment type="subcellular location">
    <subcellularLocation>
        <location evidence="11">Cell membrane</location>
        <topology evidence="11">Multi-pass membrane protein</topology>
    </subcellularLocation>
</comment>
<evidence type="ECO:0000256" key="11">
    <source>
        <dbReference type="HAMAP-Rule" id="MF_01117"/>
    </source>
</evidence>
<dbReference type="AlphaFoldDB" id="A0A7C4NJ32"/>
<comment type="pathway">
    <text evidence="11">Membrane lipid metabolism; glycerophospholipid metabolism.</text>
</comment>
<evidence type="ECO:0000256" key="3">
    <source>
        <dbReference type="ARBA" id="ARBA00022679"/>
    </source>
</evidence>
<keyword evidence="13" id="KW-0548">Nucleotidyltransferase</keyword>
<keyword evidence="10 11" id="KW-1208">Phospholipid metabolism</keyword>
<accession>A0A7C4NJ32</accession>
<dbReference type="EMBL" id="DTBD01000012">
    <property type="protein sequence ID" value="HGQ63963.1"/>
    <property type="molecule type" value="Genomic_DNA"/>
</dbReference>
<evidence type="ECO:0000256" key="8">
    <source>
        <dbReference type="ARBA" id="ARBA00023136"/>
    </source>
</evidence>
<dbReference type="GO" id="GO:0043338">
    <property type="term" value="F:CDP-2,3-bis-(O-geranylgeranyl)-sn-glycerol synthase activity"/>
    <property type="evidence" value="ECO:0007669"/>
    <property type="project" value="UniProtKB-EC"/>
</dbReference>
<dbReference type="PANTHER" id="PTHR39650">
    <property type="entry name" value="CDP-ARCHAEOL SYNTHASE"/>
    <property type="match status" value="1"/>
</dbReference>
<evidence type="ECO:0000256" key="5">
    <source>
        <dbReference type="ARBA" id="ARBA00022842"/>
    </source>
</evidence>
<proteinExistence type="inferred from homology"/>
<dbReference type="EMBL" id="DTCK01000016">
    <property type="protein sequence ID" value="HGQ35634.1"/>
    <property type="molecule type" value="Genomic_DNA"/>
</dbReference>
<reference evidence="13" key="1">
    <citation type="journal article" date="2020" name="mSystems">
        <title>Genome- and Community-Level Interaction Insights into Carbon Utilization and Element Cycling Functions of Hydrothermarchaeota in Hydrothermal Sediment.</title>
        <authorList>
            <person name="Zhou Z."/>
            <person name="Liu Y."/>
            <person name="Xu W."/>
            <person name="Pan J."/>
            <person name="Luo Z.H."/>
            <person name="Li M."/>
        </authorList>
    </citation>
    <scope>NUCLEOTIDE SEQUENCE [LARGE SCALE GENOMIC DNA]</scope>
    <source>
        <strain evidence="13">SpSt-637</strain>
        <strain evidence="12">SpSt-667</strain>
    </source>
</reference>
<evidence type="ECO:0000313" key="12">
    <source>
        <dbReference type="EMBL" id="HGQ35634.1"/>
    </source>
</evidence>
<comment type="cofactor">
    <cofactor evidence="11">
        <name>Mg(2+)</name>
        <dbReference type="ChEBI" id="CHEBI:18420"/>
    </cofactor>
</comment>
<dbReference type="InterPro" id="IPR002726">
    <property type="entry name" value="CarS_archaea"/>
</dbReference>
<dbReference type="GO" id="GO:0046474">
    <property type="term" value="P:glycerophospholipid biosynthetic process"/>
    <property type="evidence" value="ECO:0007669"/>
    <property type="project" value="UniProtKB-UniRule"/>
</dbReference>
<comment type="catalytic activity">
    <reaction evidence="11">
        <text>2,3-bis-O-(geranylgeranyl)-sn-glycerol 1-phosphate + CTP + H(+) = CDP-2,3-bis-O-(geranylgeranyl)-sn-glycerol + diphosphate</text>
        <dbReference type="Rhea" id="RHEA:25690"/>
        <dbReference type="ChEBI" id="CHEBI:15378"/>
        <dbReference type="ChEBI" id="CHEBI:33019"/>
        <dbReference type="ChEBI" id="CHEBI:37563"/>
        <dbReference type="ChEBI" id="CHEBI:58837"/>
        <dbReference type="ChEBI" id="CHEBI:58838"/>
        <dbReference type="EC" id="2.7.7.67"/>
    </reaction>
</comment>
<keyword evidence="7 11" id="KW-0443">Lipid metabolism</keyword>
<dbReference type="PANTHER" id="PTHR39650:SF1">
    <property type="entry name" value="CDP-ARCHAEOL SYNTHASE"/>
    <property type="match status" value="1"/>
</dbReference>
<evidence type="ECO:0000256" key="4">
    <source>
        <dbReference type="ARBA" id="ARBA00022692"/>
    </source>
</evidence>
<sequence>MEVLKDVLTLIWIILPAYVANGSPVIGAKILDRAGFKRCPIDKGRHFIDGRRIFGDNKTWEGLAIGIVSGVIVGFIQFYLCYYDLEYIIRSTALSVGAMVGDLLGAFIKRRLGIRPGDPLPFLDQTLFLFVALAFAYSLSVISITVLQLSVLTIITIFLHVVTNLISYKLKLKDVPW</sequence>
<comment type="function">
    <text evidence="11">Catalyzes the formation of CDP-2,3-bis-(O-geranylgeranyl)-sn-glycerol (CDP-archaeol) from 2,3-bis-(O-geranylgeranyl)-sn-glycerol 1-phosphate (DGGGP) and CTP. This reaction is the third ether-bond-formation step in the biosynthesis of archaeal membrane lipids.</text>
</comment>
<dbReference type="InterPro" id="IPR032690">
    <property type="entry name" value="CarS"/>
</dbReference>
<dbReference type="HAMAP" id="MF_01117">
    <property type="entry name" value="CDP_archaeol_synth"/>
    <property type="match status" value="1"/>
</dbReference>
<dbReference type="NCBIfam" id="NF003114">
    <property type="entry name" value="PRK04032.1"/>
    <property type="match status" value="1"/>
</dbReference>
<dbReference type="Pfam" id="PF01864">
    <property type="entry name" value="CarS-like"/>
    <property type="match status" value="1"/>
</dbReference>
<keyword evidence="1 11" id="KW-1003">Cell membrane</keyword>
<dbReference type="UniPathway" id="UPA00940"/>
<protein>
    <recommendedName>
        <fullName evidence="11">CDP-archaeol synthase</fullName>
        <ecNumber evidence="11">2.7.7.67</ecNumber>
    </recommendedName>
    <alternativeName>
        <fullName evidence="11">CDP-2,3-bis-(O-geranylgeranyl)-sn-glycerol synthase</fullName>
    </alternativeName>
</protein>
<keyword evidence="3 11" id="KW-0808">Transferase</keyword>
<keyword evidence="2 11" id="KW-0444">Lipid biosynthesis</keyword>
<dbReference type="GO" id="GO:0005886">
    <property type="term" value="C:plasma membrane"/>
    <property type="evidence" value="ECO:0007669"/>
    <property type="project" value="UniProtKB-SubCell"/>
</dbReference>
<dbReference type="EC" id="2.7.7.67" evidence="11"/>
<evidence type="ECO:0000313" key="13">
    <source>
        <dbReference type="EMBL" id="HGQ63963.1"/>
    </source>
</evidence>
<keyword evidence="4 11" id="KW-0812">Transmembrane</keyword>
<evidence type="ECO:0000256" key="10">
    <source>
        <dbReference type="ARBA" id="ARBA00023264"/>
    </source>
</evidence>
<comment type="caution">
    <text evidence="13">The sequence shown here is derived from an EMBL/GenBank/DDBJ whole genome shotgun (WGS) entry which is preliminary data.</text>
</comment>
<evidence type="ECO:0000256" key="7">
    <source>
        <dbReference type="ARBA" id="ARBA00023098"/>
    </source>
</evidence>
<keyword evidence="6 11" id="KW-1133">Transmembrane helix</keyword>
<name>A0A7C4NJ32_9CREN</name>
<evidence type="ECO:0000256" key="1">
    <source>
        <dbReference type="ARBA" id="ARBA00022475"/>
    </source>
</evidence>
<feature type="transmembrane region" description="Helical" evidence="11">
    <location>
        <begin position="87"/>
        <end position="108"/>
    </location>
</feature>
<keyword evidence="8 11" id="KW-0472">Membrane</keyword>
<evidence type="ECO:0000256" key="2">
    <source>
        <dbReference type="ARBA" id="ARBA00022516"/>
    </source>
</evidence>
<feature type="transmembrane region" description="Helical" evidence="11">
    <location>
        <begin position="128"/>
        <end position="161"/>
    </location>
</feature>
<keyword evidence="9 11" id="KW-0594">Phospholipid biosynthesis</keyword>
<organism evidence="13">
    <name type="scientific">Ignisphaera aggregans</name>
    <dbReference type="NCBI Taxonomy" id="334771"/>
    <lineage>
        <taxon>Archaea</taxon>
        <taxon>Thermoproteota</taxon>
        <taxon>Thermoprotei</taxon>
        <taxon>Desulfurococcales</taxon>
        <taxon>Desulfurococcaceae</taxon>
        <taxon>Ignisphaera</taxon>
    </lineage>
</organism>
<keyword evidence="5 11" id="KW-0460">Magnesium</keyword>
<comment type="similarity">
    <text evidence="11">Belongs to the CDP-archaeol synthase family.</text>
</comment>